<dbReference type="AlphaFoldDB" id="A0A532V3D5"/>
<evidence type="ECO:0000313" key="5">
    <source>
        <dbReference type="Proteomes" id="UP000319619"/>
    </source>
</evidence>
<feature type="region of interest" description="Disordered" evidence="2">
    <location>
        <begin position="698"/>
        <end position="752"/>
    </location>
</feature>
<comment type="caution">
    <text evidence="4">The sequence shown here is derived from an EMBL/GenBank/DDBJ whole genome shotgun (WGS) entry which is preliminary data.</text>
</comment>
<gene>
    <name evidence="4" type="ORF">CEE37_03865</name>
</gene>
<sequence length="1123" mass="128555">MDWDLKIRERLKSLRRKILFYDLFDGWWRILGISLLLILAITQLEMLLQLDPPLRLPVVLFIITLIGIILVTWLLVPLIRFILRPKSSEELALTWGYSLDGINDRLLNAMQVYEGRTTESTSSDLAEMSLAVIADELEGASFDNVFDRIRIKKVRNFSFLILSAWLLVFLISGSSFTGALYRLAYPQVDFRPPDPFSLALIDVPEHVVRGEPFTISVSGTGDLPADISIVINEESTDPKAFDAQFDSTGIADYSLPNPQNDMYLYAYSGRVTSDTAFIAVKTRPFIKELQVKWFPPKYSKLPSSSSTGKRGDVAALKGSRVVLEIEVDRQLSQADLLIFRDEDPEDSVLINMILDGHFATSEFKLLKNGYYNILIQDHDGIENGERVNYNLWPIQDEWPVVSIFYPPPEAEFNESLMVPLKVGARDDFAISRFRIGRKLIKGGVADTSEEGKFIWKKLPFESFDDGTSLVDMLMDFNDMNLLPGDVLQYKMDVLDNDRISGPKRAETPVQELRFPTLKEIFARMEEGHGEQVEDIRETLEKSRLLKEELEALQEELKRNPELSWEEKQDVQEMLKKQEEMAQKTDEMAEQIEKMIQKMEENNLFTPETMAKYQELQRLMQDIMSPELAKAMQKLQESLKQQDPENLRRAVEEFSLSQEEFLERMEKTMNILKQLQMEMKLDELAKRAQEMLEKQEEINEALSDSAKEGSQPEQAQAESELKEDMEEFQKEFEKTKELLEESPHNPEESMSDAEKLLEESQFADAMSQMSQELMQGDLSSAQQQGGEIKEGLSQLAQTMQQAKNQMMESSKSKLAEALKKVSHDLLSLSYQQEDLLSESGEIDRASPRFRSMAQKQEQLRSHLEKTSEELFKLSQESFFITPQIGTALNQAFHGMDQAISGYTARTPRSVSRQQESAMGGLNRAVMEIGQSLDQLSSSSSSTGYAEMMEQLAQMAGQQGQINQGTMSLIPGGTNPGQFSLQQQAAMSRLAAQQEALRQQMDNLSQSSQQISETMGRLGDLSKEMQEIVDDLKNRQIDERTLKRQERILRRLLDAQKSVREREYRRERLSRTAEGPYQGPSPDELNISMTQDEMREKLLRALREGYTKDYQKLIRDYFEALARDQ</sequence>
<keyword evidence="1" id="KW-0175">Coiled coil</keyword>
<keyword evidence="3" id="KW-1133">Transmembrane helix</keyword>
<dbReference type="Proteomes" id="UP000319619">
    <property type="component" value="Unassembled WGS sequence"/>
</dbReference>
<evidence type="ECO:0000256" key="1">
    <source>
        <dbReference type="SAM" id="Coils"/>
    </source>
</evidence>
<feature type="transmembrane region" description="Helical" evidence="3">
    <location>
        <begin position="54"/>
        <end position="76"/>
    </location>
</feature>
<evidence type="ECO:0000256" key="3">
    <source>
        <dbReference type="SAM" id="Phobius"/>
    </source>
</evidence>
<protein>
    <recommendedName>
        <fullName evidence="6">DUF4175 domain-containing protein</fullName>
    </recommendedName>
</protein>
<reference evidence="4 5" key="1">
    <citation type="submission" date="2017-06" db="EMBL/GenBank/DDBJ databases">
        <title>Novel microbial phyla capable of carbon fixation and sulfur reduction in deep-sea sediments.</title>
        <authorList>
            <person name="Huang J."/>
            <person name="Baker B."/>
            <person name="Wang Y."/>
        </authorList>
    </citation>
    <scope>NUCLEOTIDE SEQUENCE [LARGE SCALE GENOMIC DNA]</scope>
    <source>
        <strain evidence="4">B3_LCP</strain>
    </source>
</reference>
<organism evidence="4 5">
    <name type="scientific">candidate division LCP-89 bacterium B3_LCP</name>
    <dbReference type="NCBI Taxonomy" id="2012998"/>
    <lineage>
        <taxon>Bacteria</taxon>
        <taxon>Pseudomonadati</taxon>
        <taxon>Bacteria division LCP-89</taxon>
    </lineage>
</organism>
<evidence type="ECO:0000256" key="2">
    <source>
        <dbReference type="SAM" id="MobiDB-lite"/>
    </source>
</evidence>
<feature type="coiled-coil region" evidence="1">
    <location>
        <begin position="532"/>
        <end position="601"/>
    </location>
</feature>
<feature type="compositionally biased region" description="Basic and acidic residues" evidence="2">
    <location>
        <begin position="718"/>
        <end position="752"/>
    </location>
</feature>
<feature type="region of interest" description="Disordered" evidence="2">
    <location>
        <begin position="1062"/>
        <end position="1084"/>
    </location>
</feature>
<name>A0A532V3D5_UNCL8</name>
<feature type="transmembrane region" description="Helical" evidence="3">
    <location>
        <begin position="20"/>
        <end position="42"/>
    </location>
</feature>
<proteinExistence type="predicted"/>
<evidence type="ECO:0008006" key="6">
    <source>
        <dbReference type="Google" id="ProtNLM"/>
    </source>
</evidence>
<feature type="transmembrane region" description="Helical" evidence="3">
    <location>
        <begin position="157"/>
        <end position="181"/>
    </location>
</feature>
<accession>A0A532V3D5</accession>
<evidence type="ECO:0000313" key="4">
    <source>
        <dbReference type="EMBL" id="TKJ41713.1"/>
    </source>
</evidence>
<feature type="coiled-coil region" evidence="1">
    <location>
        <begin position="985"/>
        <end position="1012"/>
    </location>
</feature>
<keyword evidence="3" id="KW-0472">Membrane</keyword>
<dbReference type="EMBL" id="NJBN01000002">
    <property type="protein sequence ID" value="TKJ41713.1"/>
    <property type="molecule type" value="Genomic_DNA"/>
</dbReference>
<keyword evidence="3" id="KW-0812">Transmembrane</keyword>